<evidence type="ECO:0000313" key="1">
    <source>
        <dbReference type="EMBL" id="CAB5357405.1"/>
    </source>
</evidence>
<proteinExistence type="predicted"/>
<dbReference type="VEuPathDB" id="FungiDB:RhiirFUN_025693"/>
<dbReference type="PANTHER" id="PTHR21446:SF12">
    <property type="entry name" value="POTASSIUM CHANNEL TETRAMERIZATION DOMAIN CONTAINING 1"/>
    <property type="match status" value="1"/>
</dbReference>
<sequence>MENIKESYFKPTAKELLKVQESRVPQNTVKCTKKWINILNSWRNHEDVGYKYTLESLSSNQQIEKEMCKFIYGIRTKSGERYSRASLKNAVASISRHLKDTIPQWNYNLLDKNHFPKLHATLDGTLKEMKKLGIGTAKPHEGLTNDELKIILDHDAVSSNNPEGLLRRVFLWICLLGCPRGGEHYNLLINQFEDTDNGFIFKKFHQKNDQGGLESNQYTFEIPFPSDVKGKAEPNADIRKYISMRPSDCITKEFYLGISTNTAVAISKDKWYYDWALGEKRIRGMFREICIACGIDISGRNISNHSGRDTAIQSIFDAGNEEVEAMAISGHNSSAGVRNYLKVTKEKKRKMLGSVMQRLTEDTSDINSKTEIQYDNEVQCDDNMQHGEIVLSGFSKASELLKNKNKRPLQETSTNKNIDINNNKKKKRKKIIINKYYYNNCSIYNN</sequence>
<dbReference type="EMBL" id="CAGKOT010000011">
    <property type="protein sequence ID" value="CAB5357405.1"/>
    <property type="molecule type" value="Genomic_DNA"/>
</dbReference>
<comment type="caution">
    <text evidence="1">The sequence shown here is derived from an EMBL/GenBank/DDBJ whole genome shotgun (WGS) entry which is preliminary data.</text>
</comment>
<dbReference type="AlphaFoldDB" id="A0A915Z1B7"/>
<accession>A0A915Z1B7</accession>
<dbReference type="InterPro" id="IPR052787">
    <property type="entry name" value="MAVS"/>
</dbReference>
<evidence type="ECO:0008006" key="3">
    <source>
        <dbReference type="Google" id="ProtNLM"/>
    </source>
</evidence>
<organism evidence="1 2">
    <name type="scientific">Rhizophagus irregularis</name>
    <dbReference type="NCBI Taxonomy" id="588596"/>
    <lineage>
        <taxon>Eukaryota</taxon>
        <taxon>Fungi</taxon>
        <taxon>Fungi incertae sedis</taxon>
        <taxon>Mucoromycota</taxon>
        <taxon>Glomeromycotina</taxon>
        <taxon>Glomeromycetes</taxon>
        <taxon>Glomerales</taxon>
        <taxon>Glomeraceae</taxon>
        <taxon>Rhizophagus</taxon>
    </lineage>
</organism>
<dbReference type="PANTHER" id="PTHR21446">
    <property type="entry name" value="DUF3504 DOMAIN-CONTAINING PROTEIN"/>
    <property type="match status" value="1"/>
</dbReference>
<gene>
    <name evidence="1" type="ORF">CHRIB12_LOCUS6822</name>
</gene>
<reference evidence="1" key="1">
    <citation type="submission" date="2020-05" db="EMBL/GenBank/DDBJ databases">
        <authorList>
            <person name="Rincon C."/>
            <person name="Sanders R I."/>
            <person name="Robbins C."/>
            <person name="Chaturvedi A."/>
        </authorList>
    </citation>
    <scope>NUCLEOTIDE SEQUENCE</scope>
    <source>
        <strain evidence="1">CHB12</strain>
    </source>
</reference>
<name>A0A915Z1B7_9GLOM</name>
<dbReference type="VEuPathDB" id="FungiDB:RhiirFUN_025692"/>
<protein>
    <recommendedName>
        <fullName evidence="3">Zinc finger mym-type protein 2-like</fullName>
    </recommendedName>
</protein>
<dbReference type="Proteomes" id="UP000684084">
    <property type="component" value="Unassembled WGS sequence"/>
</dbReference>
<dbReference type="OrthoDB" id="2335491at2759"/>
<evidence type="ECO:0000313" key="2">
    <source>
        <dbReference type="Proteomes" id="UP000684084"/>
    </source>
</evidence>